<accession>A0ABR3JVG1</accession>
<feature type="chain" id="PRO_5047208039" description="Sphingomyelin phosphodiesterase" evidence="11">
    <location>
        <begin position="19"/>
        <end position="628"/>
    </location>
</feature>
<proteinExistence type="inferred from homology"/>
<reference evidence="15" key="1">
    <citation type="submission" date="2024-06" db="EMBL/GenBank/DDBJ databases">
        <title>Multi-omics analyses provide insights into the biosynthesis of the anticancer antibiotic pleurotin in Hohenbuehelia grisea.</title>
        <authorList>
            <person name="Weaver J.A."/>
            <person name="Alberti F."/>
        </authorList>
    </citation>
    <scope>NUCLEOTIDE SEQUENCE [LARGE SCALE GENOMIC DNA]</scope>
    <source>
        <strain evidence="15">T-177</strain>
    </source>
</reference>
<dbReference type="InterPro" id="IPR004843">
    <property type="entry name" value="Calcineurin-like_PHP"/>
</dbReference>
<evidence type="ECO:0000313" key="14">
    <source>
        <dbReference type="EMBL" id="KAL0959864.1"/>
    </source>
</evidence>
<keyword evidence="8" id="KW-0862">Zinc</keyword>
<evidence type="ECO:0000259" key="12">
    <source>
        <dbReference type="Pfam" id="PF00149"/>
    </source>
</evidence>
<dbReference type="SUPFAM" id="SSF56300">
    <property type="entry name" value="Metallo-dependent phosphatases"/>
    <property type="match status" value="1"/>
</dbReference>
<keyword evidence="7 10" id="KW-0378">Hydrolase</keyword>
<organism evidence="14 15">
    <name type="scientific">Hohenbuehelia grisea</name>
    <dbReference type="NCBI Taxonomy" id="104357"/>
    <lineage>
        <taxon>Eukaryota</taxon>
        <taxon>Fungi</taxon>
        <taxon>Dikarya</taxon>
        <taxon>Basidiomycota</taxon>
        <taxon>Agaricomycotina</taxon>
        <taxon>Agaricomycetes</taxon>
        <taxon>Agaricomycetidae</taxon>
        <taxon>Agaricales</taxon>
        <taxon>Pleurotineae</taxon>
        <taxon>Pleurotaceae</taxon>
        <taxon>Hohenbuehelia</taxon>
    </lineage>
</organism>
<evidence type="ECO:0000256" key="11">
    <source>
        <dbReference type="SAM" id="SignalP"/>
    </source>
</evidence>
<dbReference type="InterPro" id="IPR029052">
    <property type="entry name" value="Metallo-depent_PP-like"/>
</dbReference>
<dbReference type="PANTHER" id="PTHR10340:SF34">
    <property type="entry name" value="SPHINGOMYELIN PHOSPHODIESTERASE"/>
    <property type="match status" value="1"/>
</dbReference>
<keyword evidence="6 11" id="KW-0732">Signal</keyword>
<dbReference type="EMBL" id="JASNQZ010000002">
    <property type="protein sequence ID" value="KAL0959864.1"/>
    <property type="molecule type" value="Genomic_DNA"/>
</dbReference>
<evidence type="ECO:0000256" key="3">
    <source>
        <dbReference type="ARBA" id="ARBA00008234"/>
    </source>
</evidence>
<dbReference type="CDD" id="cd00842">
    <property type="entry name" value="MPP_ASMase"/>
    <property type="match status" value="1"/>
</dbReference>
<evidence type="ECO:0000256" key="8">
    <source>
        <dbReference type="ARBA" id="ARBA00022833"/>
    </source>
</evidence>
<comment type="cofactor">
    <cofactor evidence="1">
        <name>Zn(2+)</name>
        <dbReference type="ChEBI" id="CHEBI:29105"/>
    </cofactor>
</comment>
<evidence type="ECO:0000256" key="7">
    <source>
        <dbReference type="ARBA" id="ARBA00022801"/>
    </source>
</evidence>
<keyword evidence="5" id="KW-0479">Metal-binding</keyword>
<evidence type="ECO:0000256" key="2">
    <source>
        <dbReference type="ARBA" id="ARBA00004613"/>
    </source>
</evidence>
<dbReference type="PIRSF" id="PIRSF000948">
    <property type="entry name" value="Sphingomy_PDE"/>
    <property type="match status" value="1"/>
</dbReference>
<evidence type="ECO:0000256" key="9">
    <source>
        <dbReference type="ARBA" id="ARBA00023180"/>
    </source>
</evidence>
<gene>
    <name evidence="14" type="ORF">HGRIS_011537</name>
</gene>
<evidence type="ECO:0000256" key="10">
    <source>
        <dbReference type="PIRNR" id="PIRNR000948"/>
    </source>
</evidence>
<name>A0ABR3JVG1_9AGAR</name>
<keyword evidence="15" id="KW-1185">Reference proteome</keyword>
<dbReference type="InterPro" id="IPR041805">
    <property type="entry name" value="ASMase/PPN1_MPP"/>
</dbReference>
<dbReference type="PANTHER" id="PTHR10340">
    <property type="entry name" value="SPHINGOMYELIN PHOSPHODIESTERASE"/>
    <property type="match status" value="1"/>
</dbReference>
<evidence type="ECO:0000256" key="1">
    <source>
        <dbReference type="ARBA" id="ARBA00001947"/>
    </source>
</evidence>
<evidence type="ECO:0000313" key="15">
    <source>
        <dbReference type="Proteomes" id="UP001556367"/>
    </source>
</evidence>
<evidence type="ECO:0000256" key="5">
    <source>
        <dbReference type="ARBA" id="ARBA00022723"/>
    </source>
</evidence>
<evidence type="ECO:0000259" key="13">
    <source>
        <dbReference type="Pfam" id="PF19272"/>
    </source>
</evidence>
<comment type="function">
    <text evidence="10">Converts sphingomyelin to ceramide.</text>
</comment>
<feature type="domain" description="Calcineurin-like phosphoesterase" evidence="12">
    <location>
        <begin position="144"/>
        <end position="437"/>
    </location>
</feature>
<protein>
    <recommendedName>
        <fullName evidence="10">Sphingomyelin phosphodiesterase</fullName>
    </recommendedName>
</protein>
<comment type="caution">
    <text evidence="14">The sequence shown here is derived from an EMBL/GenBank/DDBJ whole genome shotgun (WGS) entry which is preliminary data.</text>
</comment>
<comment type="subcellular location">
    <subcellularLocation>
        <location evidence="2">Secreted</location>
    </subcellularLocation>
</comment>
<dbReference type="InterPro" id="IPR011160">
    <property type="entry name" value="Sphingomy_PDE"/>
</dbReference>
<dbReference type="Pfam" id="PF00149">
    <property type="entry name" value="Metallophos"/>
    <property type="match status" value="1"/>
</dbReference>
<keyword evidence="4" id="KW-0964">Secreted</keyword>
<dbReference type="InterPro" id="IPR045473">
    <property type="entry name" value="ASM_C"/>
</dbReference>
<comment type="similarity">
    <text evidence="3 10">Belongs to the acid sphingomyelinase family.</text>
</comment>
<dbReference type="Proteomes" id="UP001556367">
    <property type="component" value="Unassembled WGS sequence"/>
</dbReference>
<keyword evidence="9" id="KW-0325">Glycoprotein</keyword>
<evidence type="ECO:0000256" key="6">
    <source>
        <dbReference type="ARBA" id="ARBA00022729"/>
    </source>
</evidence>
<evidence type="ECO:0000256" key="4">
    <source>
        <dbReference type="ARBA" id="ARBA00022525"/>
    </source>
</evidence>
<keyword evidence="10" id="KW-0326">Glycosidase</keyword>
<sequence>MRVFLRFLPAFLLPLALATGSTLIDDVLAALNNAVDCTSCHALLVPLKALAHVGDTAFVDLFTETCIQSGAEDPDVCQGIISAEGPIIAHDLRQISPAGQTATKLCDALFGLCEPPPVNLFRVQLPPAHPVPRLPRSTGKKPFQVVHMSDVHIDREYTVGADANCTKNICCRIFADSPQNPGEPAGPNGNPRCDSPPSLADSMLQAVANLDGGVKFSIFTGDVVEGLARVLPLPARRLIKTIFVSCVCGKYTGATWLVDKPEVMADLRAFDAQLLARLPQPVFPAIGNHDSAPVNSFPRDSTNATLDSQWVFDVQSEGWAPWLDSVATRQVKHVSGSYSALVPGTRLRIISINTQYWYKQNFWLYDSDTPQPDPKGLLAFLARELHFTEIAGQRAWIIGHIPLGKEDITEDQSNYYDQIVQRFQHTIAGQFFGHSHKDQFEIAYSDFEDQAAFNAVSVGLIAPALTPTSGNPAFKVYDVDPDTYEIMDVRVMFTNITEPSFQTSPVWKEYYSARGTYGPLVGLHPQEPLSPAFWHNLTEVFAANDTAFQLFNTFLSRGGAVSICDSNCRNVSICDMRALRSENNCDHPAAGAPFRKRSASRGRAFARDFVECSGPNIGHIFFRLTASY</sequence>
<feature type="domain" description="Sphingomyelin phosphodiesterase C-terminal" evidence="13">
    <location>
        <begin position="452"/>
        <end position="580"/>
    </location>
</feature>
<feature type="signal peptide" evidence="11">
    <location>
        <begin position="1"/>
        <end position="18"/>
    </location>
</feature>
<dbReference type="Pfam" id="PF19272">
    <property type="entry name" value="ASMase_C"/>
    <property type="match status" value="1"/>
</dbReference>